<dbReference type="OrthoDB" id="19039at2759"/>
<keyword evidence="9 12" id="KW-0472">Membrane</keyword>
<evidence type="ECO:0000256" key="2">
    <source>
        <dbReference type="ARBA" id="ARBA00004922"/>
    </source>
</evidence>
<dbReference type="GO" id="GO:0005789">
    <property type="term" value="C:endoplasmic reticulum membrane"/>
    <property type="evidence" value="ECO:0007669"/>
    <property type="project" value="UniProtKB-SubCell"/>
</dbReference>
<evidence type="ECO:0000256" key="7">
    <source>
        <dbReference type="ARBA" id="ARBA00022824"/>
    </source>
</evidence>
<evidence type="ECO:0000256" key="9">
    <source>
        <dbReference type="ARBA" id="ARBA00023136"/>
    </source>
</evidence>
<comment type="pathway">
    <text evidence="2">Protein modification; protein glycosylation.</text>
</comment>
<dbReference type="UniPathway" id="UPA00378"/>
<dbReference type="EC" id="2.4.1.-" evidence="12"/>
<comment type="caution">
    <text evidence="13">The sequence shown here is derived from an EMBL/GenBank/DDBJ whole genome shotgun (WGS) entry which is preliminary data.</text>
</comment>
<feature type="transmembrane region" description="Helical" evidence="12">
    <location>
        <begin position="277"/>
        <end position="297"/>
    </location>
</feature>
<dbReference type="PANTHER" id="PTHR22760">
    <property type="entry name" value="GLYCOSYLTRANSFERASE"/>
    <property type="match status" value="1"/>
</dbReference>
<accession>A0A8H7Y2H1</accession>
<gene>
    <name evidence="13" type="ORF">JR316_004332</name>
</gene>
<keyword evidence="5" id="KW-0808">Transferase</keyword>
<organism evidence="13">
    <name type="scientific">Psilocybe cubensis</name>
    <name type="common">Psychedelic mushroom</name>
    <name type="synonym">Stropharia cubensis</name>
    <dbReference type="NCBI Taxonomy" id="181762"/>
    <lineage>
        <taxon>Eukaryota</taxon>
        <taxon>Fungi</taxon>
        <taxon>Dikarya</taxon>
        <taxon>Basidiomycota</taxon>
        <taxon>Agaricomycotina</taxon>
        <taxon>Agaricomycetes</taxon>
        <taxon>Agaricomycetidae</taxon>
        <taxon>Agaricales</taxon>
        <taxon>Agaricineae</taxon>
        <taxon>Strophariaceae</taxon>
        <taxon>Psilocybe</taxon>
    </lineage>
</organism>
<evidence type="ECO:0000256" key="1">
    <source>
        <dbReference type="ARBA" id="ARBA00004477"/>
    </source>
</evidence>
<dbReference type="GO" id="GO:0052917">
    <property type="term" value="F:dol-P-Man:Man(7)GlcNAc(2)-PP-Dol alpha-1,6-mannosyltransferase activity"/>
    <property type="evidence" value="ECO:0007669"/>
    <property type="project" value="UniProtKB-EC"/>
</dbReference>
<comment type="catalytic activity">
    <reaction evidence="11">
        <text>an alpha-D-Man-(1-&gt;2)-alpha-D-Man-(1-&gt;2)-alpha-D-Man-(1-&gt;3)-[alpha-D-Man-(1-&gt;2)-alpha-D-Man-(1-&gt;3)-alpha-D-Man-(1-&gt;6)]-beta-D-Man-(1-&gt;4)-beta-D-GlcNAc-(1-&gt;4)-alpha-D-GlcNAc-diphospho-di-trans,poly-cis-dolichol + a di-trans,poly-cis-dolichyl beta-D-mannosyl phosphate = an alpha-D-Man-(1-&gt;2)-alpha-D-Man-(1-&gt;2)-alpha-D-Man-(1-&gt;3)-[alpha-D-Man-(1-&gt;2)-alpha-D-Man-(1-&gt;3)-[alpha-D-Man-(1-&gt;6)]-alpha-D-Man-(1-&gt;6)]-beta-D-Man-(1-&gt;4)-beta-D-GlcNAc-(1-&gt;4)-alpha-D-GlcNAc-diphospho-di-trans,poly-cis-dolichol + a di-trans,poly-cis-dolichyl phosphate + H(+)</text>
        <dbReference type="Rhea" id="RHEA:29535"/>
        <dbReference type="Rhea" id="RHEA-COMP:19498"/>
        <dbReference type="Rhea" id="RHEA-COMP:19501"/>
        <dbReference type="Rhea" id="RHEA-COMP:19518"/>
        <dbReference type="Rhea" id="RHEA-COMP:19519"/>
        <dbReference type="ChEBI" id="CHEBI:15378"/>
        <dbReference type="ChEBI" id="CHEBI:57683"/>
        <dbReference type="ChEBI" id="CHEBI:58211"/>
        <dbReference type="ChEBI" id="CHEBI:132517"/>
        <dbReference type="ChEBI" id="CHEBI:132519"/>
        <dbReference type="EC" id="2.4.1.260"/>
    </reaction>
    <physiologicalReaction direction="left-to-right" evidence="11">
        <dbReference type="Rhea" id="RHEA:29536"/>
    </physiologicalReaction>
</comment>
<sequence>MPPPRRRNCPVFNRSSLGVNHFANNIDHADNLQESKNKKTFLTQKHLIYHRIKFGNRAMSVALDVLIFAVGWAHVVLAPFFKVEESFNLHATHDVLMYGVGRENLYNYDHFTFPGAVPRTFVGSVLLAWVSTPTIRVAQWLGFVPSKFEIQIIVRLSLASLNSWSLCLIRRGVSRRYGRGTGLFFALLTCTQFHYPFWMGRTIPNMFATIPVNVSTYLLVDRASNSVYTSLKRISAAVTLLTFVGVVLRAEVALFLGPFALQLLISRQIPLLRLLKVGFISALISLLLTLFVDSYFWNKSLLWPEFSGIYFNVIEGKSSEWGTSPPLTYITSYLPKLLLGALPLSIIGFAIDHRIRSLLLPSMAFIALISNLGHKEWRFIIYVVPIFNVAAARGSKWMVSLRKSSLFGRLFFMATAGILALNLVIAVLFTKASMRNYPGGQALYTFHQLYPAKTTYPIPHVHISNLAAQTGASLFLQLNAPPYYHPSQSQQLSQPWVYNKTENLSPNTLSSSSSPFTHLISEVPPSTDSRMDRTWRIVSEIKSFDRWAINREIFSFRGKKKGELLTRFRDVLILQESPKLWLLERKR</sequence>
<dbReference type="InterPro" id="IPR005599">
    <property type="entry name" value="GPI_mannosylTrfase"/>
</dbReference>
<keyword evidence="4 12" id="KW-0328">Glycosyltransferase</keyword>
<evidence type="ECO:0000256" key="4">
    <source>
        <dbReference type="ARBA" id="ARBA00022676"/>
    </source>
</evidence>
<evidence type="ECO:0000256" key="8">
    <source>
        <dbReference type="ARBA" id="ARBA00022989"/>
    </source>
</evidence>
<feature type="transmembrane region" description="Helical" evidence="12">
    <location>
        <begin position="61"/>
        <end position="81"/>
    </location>
</feature>
<evidence type="ECO:0000256" key="10">
    <source>
        <dbReference type="ARBA" id="ARBA00044721"/>
    </source>
</evidence>
<dbReference type="PANTHER" id="PTHR22760:SF1">
    <property type="entry name" value="DOL-P-MAN:MAN(7)GLCNAC(2)-PP-DOL ALPHA-1,6-MANNOSYLTRANSFERASE"/>
    <property type="match status" value="1"/>
</dbReference>
<comment type="subcellular location">
    <subcellularLocation>
        <location evidence="1 12">Endoplasmic reticulum membrane</location>
        <topology evidence="1 12">Multi-pass membrane protein</topology>
    </subcellularLocation>
</comment>
<evidence type="ECO:0000256" key="11">
    <source>
        <dbReference type="ARBA" id="ARBA00048899"/>
    </source>
</evidence>
<feature type="transmembrane region" description="Helical" evidence="12">
    <location>
        <begin position="333"/>
        <end position="351"/>
    </location>
</feature>
<evidence type="ECO:0000256" key="5">
    <source>
        <dbReference type="ARBA" id="ARBA00022679"/>
    </source>
</evidence>
<dbReference type="Pfam" id="PF03901">
    <property type="entry name" value="Glyco_transf_22"/>
    <property type="match status" value="1"/>
</dbReference>
<feature type="transmembrane region" description="Helical" evidence="12">
    <location>
        <begin position="234"/>
        <end position="265"/>
    </location>
</feature>
<keyword evidence="8 12" id="KW-1133">Transmembrane helix</keyword>
<keyword evidence="7 12" id="KW-0256">Endoplasmic reticulum</keyword>
<feature type="transmembrane region" description="Helical" evidence="12">
    <location>
        <begin position="181"/>
        <end position="198"/>
    </location>
</feature>
<comment type="similarity">
    <text evidence="3 12">Belongs to the glycosyltransferase 22 family.</text>
</comment>
<evidence type="ECO:0000256" key="6">
    <source>
        <dbReference type="ARBA" id="ARBA00022692"/>
    </source>
</evidence>
<protein>
    <recommendedName>
        <fullName evidence="12">Mannosyltransferase</fullName>
        <ecNumber evidence="12">2.4.1.-</ecNumber>
    </recommendedName>
</protein>
<proteinExistence type="inferred from homology"/>
<evidence type="ECO:0000256" key="12">
    <source>
        <dbReference type="RuleBase" id="RU363075"/>
    </source>
</evidence>
<dbReference type="GO" id="GO:0006487">
    <property type="term" value="P:protein N-linked glycosylation"/>
    <property type="evidence" value="ECO:0007669"/>
    <property type="project" value="TreeGrafter"/>
</dbReference>
<comment type="function">
    <text evidence="10">Mannosyltransferase that operates in the biosynthetic pathway of dolichol-linked oligosaccharides, the glycan precursors employed in protein asparagine (N)-glycosylation. The assembly of dolichol-linked oligosaccharides begins on the cytosolic side of the endoplasmic reticulum membrane and finishes in its lumen. The sequential addition of sugars to dolichol pyrophosphate produces dolichol-linked oligosaccharides containing fourteen sugars, including two GlcNAcs, nine mannoses and three glucoses. Once assembled, the oligosaccharide is transferred from the lipid to nascent proteins by oligosaccharyltransferases. In the lumen of the endoplasmic reticulum, adds the eighth mannose residue in an alpha-1,6 linkage onto Man(7)GlcNAc(2)-PP-dolichol to produce Man(8)GlcNAc(2)-PP-dolichol.</text>
</comment>
<dbReference type="AlphaFoldDB" id="A0A8H7Y2H1"/>
<name>A0A8H7Y2H1_PSICU</name>
<evidence type="ECO:0000256" key="3">
    <source>
        <dbReference type="ARBA" id="ARBA00007063"/>
    </source>
</evidence>
<reference evidence="13" key="1">
    <citation type="submission" date="2021-02" db="EMBL/GenBank/DDBJ databases">
        <title>Psilocybe cubensis genome.</title>
        <authorList>
            <person name="Mckernan K.J."/>
            <person name="Crawford S."/>
            <person name="Trippe A."/>
            <person name="Kane L.T."/>
            <person name="Mclaughlin S."/>
        </authorList>
    </citation>
    <scope>NUCLEOTIDE SEQUENCE [LARGE SCALE GENOMIC DNA]</scope>
    <source>
        <strain evidence="13">MGC-MH-2018</strain>
    </source>
</reference>
<dbReference type="EMBL" id="JAFIQS010000004">
    <property type="protein sequence ID" value="KAG5169950.1"/>
    <property type="molecule type" value="Genomic_DNA"/>
</dbReference>
<feature type="transmembrane region" description="Helical" evidence="12">
    <location>
        <begin position="410"/>
        <end position="429"/>
    </location>
</feature>
<evidence type="ECO:0000313" key="13">
    <source>
        <dbReference type="EMBL" id="KAG5169950.1"/>
    </source>
</evidence>
<keyword evidence="6 12" id="KW-0812">Transmembrane</keyword>